<name>A0A817VAH4_9BILA</name>
<feature type="active site" evidence="4">
    <location>
        <position position="330"/>
    </location>
</feature>
<dbReference type="GO" id="GO:0005758">
    <property type="term" value="C:mitochondrial intermembrane space"/>
    <property type="evidence" value="ECO:0007669"/>
    <property type="project" value="TreeGrafter"/>
</dbReference>
<feature type="active site" description="Amidino-cysteine intermediate" evidence="4">
    <location>
        <position position="443"/>
    </location>
</feature>
<keyword evidence="5" id="KW-0999">Mitochondrion inner membrane</keyword>
<dbReference type="EC" id="2.1.4.1" evidence="5"/>
<feature type="active site" evidence="4">
    <location>
        <position position="282"/>
    </location>
</feature>
<evidence type="ECO:0000256" key="1">
    <source>
        <dbReference type="ARBA" id="ARBA00004858"/>
    </source>
</evidence>
<comment type="caution">
    <text evidence="6">The sequence shown here is derived from an EMBL/GenBank/DDBJ whole genome shotgun (WGS) entry which is preliminary data.</text>
</comment>
<dbReference type="SUPFAM" id="SSF55909">
    <property type="entry name" value="Pentein"/>
    <property type="match status" value="1"/>
</dbReference>
<evidence type="ECO:0000256" key="3">
    <source>
        <dbReference type="ARBA" id="ARBA00022679"/>
    </source>
</evidence>
<comment type="catalytic activity">
    <reaction evidence="5">
        <text>L-arginine + glycine = guanidinoacetate + L-ornithine</text>
        <dbReference type="Rhea" id="RHEA:13201"/>
        <dbReference type="ChEBI" id="CHEBI:32682"/>
        <dbReference type="ChEBI" id="CHEBI:46911"/>
        <dbReference type="ChEBI" id="CHEBI:57305"/>
        <dbReference type="ChEBI" id="CHEBI:57742"/>
        <dbReference type="EC" id="2.1.4.1"/>
    </reaction>
</comment>
<dbReference type="Gene3D" id="3.75.10.10">
    <property type="entry name" value="L-arginine/glycine Amidinotransferase, Chain A"/>
    <property type="match status" value="1"/>
</dbReference>
<comment type="pathway">
    <text evidence="1 5">Amine and polyamine biosynthesis; creatine biosynthesis; creatine from L-arginine and glycine: step 1/2.</text>
</comment>
<evidence type="ECO:0000313" key="6">
    <source>
        <dbReference type="EMBL" id="CAF3337559.1"/>
    </source>
</evidence>
<comment type="function">
    <text evidence="5">Catalyzes the biosynthesis of guanidinoacetate, the immediate precursor of creatine. Creatine plays a vital role in energy metabolism in muscle tissues. May play a role in embryonic and central nervous system development.</text>
</comment>
<dbReference type="GO" id="GO:0015068">
    <property type="term" value="F:glycine amidinotransferase activity"/>
    <property type="evidence" value="ECO:0007669"/>
    <property type="project" value="UniProtKB-UniRule"/>
</dbReference>
<evidence type="ECO:0000256" key="2">
    <source>
        <dbReference type="ARBA" id="ARBA00006943"/>
    </source>
</evidence>
<dbReference type="UniPathway" id="UPA00104">
    <property type="reaction ID" value="UER00579"/>
</dbReference>
<dbReference type="GO" id="GO:0006601">
    <property type="term" value="P:creatine biosynthetic process"/>
    <property type="evidence" value="ECO:0007669"/>
    <property type="project" value="UniProtKB-UniRule"/>
</dbReference>
<dbReference type="PANTHER" id="PTHR10488">
    <property type="entry name" value="GLYCINE AMIDINOTRANSFERASE, MITOCHONDRIAL"/>
    <property type="match status" value="1"/>
</dbReference>
<reference evidence="6" key="1">
    <citation type="submission" date="2021-02" db="EMBL/GenBank/DDBJ databases">
        <authorList>
            <person name="Nowell W R."/>
        </authorList>
    </citation>
    <scope>NUCLEOTIDE SEQUENCE</scope>
</reference>
<dbReference type="PANTHER" id="PTHR10488:SF1">
    <property type="entry name" value="GLYCINE AMIDINOTRANSFERASE, MITOCHONDRIAL"/>
    <property type="match status" value="1"/>
</dbReference>
<dbReference type="GO" id="GO:0005743">
    <property type="term" value="C:mitochondrial inner membrane"/>
    <property type="evidence" value="ECO:0007669"/>
    <property type="project" value="UniProtKB-SubCell"/>
</dbReference>
<organism evidence="6 7">
    <name type="scientific">Rotaria socialis</name>
    <dbReference type="NCBI Taxonomy" id="392032"/>
    <lineage>
        <taxon>Eukaryota</taxon>
        <taxon>Metazoa</taxon>
        <taxon>Spiralia</taxon>
        <taxon>Gnathifera</taxon>
        <taxon>Rotifera</taxon>
        <taxon>Eurotatoria</taxon>
        <taxon>Bdelloidea</taxon>
        <taxon>Philodinida</taxon>
        <taxon>Philodinidae</taxon>
        <taxon>Rotaria</taxon>
    </lineage>
</organism>
<comment type="similarity">
    <text evidence="2 5">Belongs to the amidinotransferase family.</text>
</comment>
<comment type="subunit">
    <text evidence="5">Homodimer.</text>
</comment>
<dbReference type="Proteomes" id="UP000663872">
    <property type="component" value="Unassembled WGS sequence"/>
</dbReference>
<evidence type="ECO:0000256" key="5">
    <source>
        <dbReference type="RuleBase" id="RU367092"/>
    </source>
</evidence>
<evidence type="ECO:0000313" key="7">
    <source>
        <dbReference type="Proteomes" id="UP000663872"/>
    </source>
</evidence>
<comment type="subcellular location">
    <subcellularLocation>
        <location evidence="5">Mitochondrion inner membrane</location>
    </subcellularLocation>
</comment>
<dbReference type="InterPro" id="IPR033195">
    <property type="entry name" value="AmidinoTrfase"/>
</dbReference>
<keyword evidence="3 5" id="KW-0808">Transferase</keyword>
<gene>
    <name evidence="6" type="ORF">GRG538_LOCUS4308</name>
</gene>
<evidence type="ECO:0000256" key="4">
    <source>
        <dbReference type="PIRSR" id="PIRSR633195-1"/>
    </source>
</evidence>
<protein>
    <recommendedName>
        <fullName evidence="5">Glycine amidinotransferase</fullName>
        <ecNumber evidence="5">2.1.4.1</ecNumber>
    </recommendedName>
    <alternativeName>
        <fullName evidence="5">L-arginine:glycine amidinotransferase</fullName>
    </alternativeName>
</protein>
<accession>A0A817VAH4</accession>
<dbReference type="AlphaFoldDB" id="A0A817VAH4"/>
<proteinExistence type="inferred from homology"/>
<keyword evidence="5" id="KW-0496">Mitochondrion</keyword>
<dbReference type="EMBL" id="CAJNYT010000192">
    <property type="protein sequence ID" value="CAF3337559.1"/>
    <property type="molecule type" value="Genomic_DNA"/>
</dbReference>
<keyword evidence="5" id="KW-0472">Membrane</keyword>
<sequence length="488" mass="56791">MLQLLSSMFWLKLRKFLSRYPTFTIDKYVKRQLYWLATNGHVYEEFNNDICNESHDEDNLIHKPTTENQEREVEFRSNQFWAFLLVKSKPMCIEIVPRLGPEQLATLAESVIVASSIEDTFNEDIGEVLTRKQTSINESSHATDDRILHKDKIDVCRPTSLSNEQLKFDQHLVTPNFTSTYQFGLACPRDVIITLGDTVVEAPTATHFRYFETEYYKTLLYSIWSRSSNMKWLQPPKPTCSPTRMFYDVNYWQRNSHDKVPTSIDSNSSYKTNLNETEIAFDAADIMRAGKDIFYKKSKTANNQGIYWLRRTFPHLRFRMMHFPGNLDRHLDTSLVPLRPPTSGSPGIVLINQNRPPLVSEMKLFTDNDWRPIWGPLPATDTLPPFALCSSNRNLNLLSLNDHCVIIEECEMPLYRLLHDELGFDVITCPFRVLNEFGGGIHCVTWDIRRQDSCIDYFPNQDYEAECLLELDNYSDVVMLAHHVEKKL</sequence>